<feature type="region of interest" description="Disordered" evidence="1">
    <location>
        <begin position="1"/>
        <end position="55"/>
    </location>
</feature>
<sequence length="302" mass="33714">MPAINLNRSDNRDNQKAVPSTPQLNENRSRPSTADTKAEKPTKNRICHRGKRRNQNRRARIEELKRMHAQVAAEVPHNAGRDTVVEYSSENSRSYPLVNAQNNAITPGQKCEKGKLCVVKDHQVAHGHPQPMQMVYTPNVAPIPREYTADRKKSRFTYPRAEPQRGDMVPRAPFIVVINHRPLVPQAQRAQPNPQFSSIRNLVGIGGGMGATPQNYNMGGANDPLQTGSVAFNDSFIKNNPLVVIGFFISILLAFIIYHFKQLSSNESGNGKKQRSYIYDVAGQSPKNSPSLFVSTEERLLP</sequence>
<dbReference type="Proteomes" id="UP000188320">
    <property type="component" value="Unassembled WGS sequence"/>
</dbReference>
<name>A0A1R1PPG6_ZANCU</name>
<proteinExistence type="predicted"/>
<keyword evidence="4" id="KW-1185">Reference proteome</keyword>
<gene>
    <name evidence="3" type="ORF">AX774_g3665</name>
</gene>
<keyword evidence="2" id="KW-1133">Transmembrane helix</keyword>
<keyword evidence="2" id="KW-0472">Membrane</keyword>
<dbReference type="AlphaFoldDB" id="A0A1R1PPG6"/>
<evidence type="ECO:0000313" key="4">
    <source>
        <dbReference type="Proteomes" id="UP000188320"/>
    </source>
</evidence>
<protein>
    <submittedName>
        <fullName evidence="3">Uncharacterized protein</fullName>
    </submittedName>
</protein>
<evidence type="ECO:0000256" key="2">
    <source>
        <dbReference type="SAM" id="Phobius"/>
    </source>
</evidence>
<feature type="transmembrane region" description="Helical" evidence="2">
    <location>
        <begin position="242"/>
        <end position="260"/>
    </location>
</feature>
<organism evidence="3 4">
    <name type="scientific">Zancudomyces culisetae</name>
    <name type="common">Gut fungus</name>
    <name type="synonym">Smittium culisetae</name>
    <dbReference type="NCBI Taxonomy" id="1213189"/>
    <lineage>
        <taxon>Eukaryota</taxon>
        <taxon>Fungi</taxon>
        <taxon>Fungi incertae sedis</taxon>
        <taxon>Zoopagomycota</taxon>
        <taxon>Kickxellomycotina</taxon>
        <taxon>Harpellomycetes</taxon>
        <taxon>Harpellales</taxon>
        <taxon>Legeriomycetaceae</taxon>
        <taxon>Zancudomyces</taxon>
    </lineage>
</organism>
<reference evidence="4" key="1">
    <citation type="submission" date="2017-01" db="EMBL/GenBank/DDBJ databases">
        <authorList>
            <person name="Wang Y."/>
            <person name="White M."/>
            <person name="Kvist S."/>
            <person name="Moncalvo J.-M."/>
        </authorList>
    </citation>
    <scope>NUCLEOTIDE SEQUENCE [LARGE SCALE GENOMIC DNA]</scope>
    <source>
        <strain evidence="4">COL-18-3</strain>
    </source>
</reference>
<keyword evidence="2" id="KW-0812">Transmembrane</keyword>
<evidence type="ECO:0000313" key="3">
    <source>
        <dbReference type="EMBL" id="OMH82840.1"/>
    </source>
</evidence>
<feature type="compositionally biased region" description="Polar residues" evidence="1">
    <location>
        <begin position="17"/>
        <end position="35"/>
    </location>
</feature>
<comment type="caution">
    <text evidence="3">The sequence shown here is derived from an EMBL/GenBank/DDBJ whole genome shotgun (WGS) entry which is preliminary data.</text>
</comment>
<accession>A0A1R1PPG6</accession>
<dbReference type="EMBL" id="LSSK01000579">
    <property type="protein sequence ID" value="OMH82840.1"/>
    <property type="molecule type" value="Genomic_DNA"/>
</dbReference>
<feature type="compositionally biased region" description="Basic residues" evidence="1">
    <location>
        <begin position="43"/>
        <end position="55"/>
    </location>
</feature>
<evidence type="ECO:0000256" key="1">
    <source>
        <dbReference type="SAM" id="MobiDB-lite"/>
    </source>
</evidence>